<organism evidence="1 2">
    <name type="scientific">Crateriforma conspicua</name>
    <dbReference type="NCBI Taxonomy" id="2527996"/>
    <lineage>
        <taxon>Bacteria</taxon>
        <taxon>Pseudomonadati</taxon>
        <taxon>Planctomycetota</taxon>
        <taxon>Planctomycetia</taxon>
        <taxon>Planctomycetales</taxon>
        <taxon>Planctomycetaceae</taxon>
        <taxon>Crateriforma</taxon>
    </lineage>
</organism>
<dbReference type="RefSeq" id="WP_146440412.1">
    <property type="nucleotide sequence ID" value="NZ_SJPL01000001.1"/>
</dbReference>
<evidence type="ECO:0000313" key="1">
    <source>
        <dbReference type="EMBL" id="TWT72628.1"/>
    </source>
</evidence>
<dbReference type="OrthoDB" id="287289at2"/>
<evidence type="ECO:0000313" key="2">
    <source>
        <dbReference type="Proteomes" id="UP000317238"/>
    </source>
</evidence>
<dbReference type="EMBL" id="SJPL01000001">
    <property type="protein sequence ID" value="TWT72628.1"/>
    <property type="molecule type" value="Genomic_DNA"/>
</dbReference>
<gene>
    <name evidence="1" type="ORF">Pan14r_49480</name>
</gene>
<protein>
    <recommendedName>
        <fullName evidence="3">DinB superfamily protein</fullName>
    </recommendedName>
</protein>
<evidence type="ECO:0008006" key="3">
    <source>
        <dbReference type="Google" id="ProtNLM"/>
    </source>
</evidence>
<name>A0A5C5YCH7_9PLAN</name>
<proteinExistence type="predicted"/>
<comment type="caution">
    <text evidence="1">The sequence shown here is derived from an EMBL/GenBank/DDBJ whole genome shotgun (WGS) entry which is preliminary data.</text>
</comment>
<reference evidence="1 2" key="1">
    <citation type="submission" date="2019-02" db="EMBL/GenBank/DDBJ databases">
        <title>Deep-cultivation of Planctomycetes and their phenomic and genomic characterization uncovers novel biology.</title>
        <authorList>
            <person name="Wiegand S."/>
            <person name="Jogler M."/>
            <person name="Boedeker C."/>
            <person name="Pinto D."/>
            <person name="Vollmers J."/>
            <person name="Rivas-Marin E."/>
            <person name="Kohn T."/>
            <person name="Peeters S.H."/>
            <person name="Heuer A."/>
            <person name="Rast P."/>
            <person name="Oberbeckmann S."/>
            <person name="Bunk B."/>
            <person name="Jeske O."/>
            <person name="Meyerdierks A."/>
            <person name="Storesund J.E."/>
            <person name="Kallscheuer N."/>
            <person name="Luecker S."/>
            <person name="Lage O.M."/>
            <person name="Pohl T."/>
            <person name="Merkel B.J."/>
            <person name="Hornburger P."/>
            <person name="Mueller R.-W."/>
            <person name="Bruemmer F."/>
            <person name="Labrenz M."/>
            <person name="Spormann A.M."/>
            <person name="Op Den Camp H."/>
            <person name="Overmann J."/>
            <person name="Amann R."/>
            <person name="Jetten M.S.M."/>
            <person name="Mascher T."/>
            <person name="Medema M.H."/>
            <person name="Devos D.P."/>
            <person name="Kaster A.-K."/>
            <person name="Ovreas L."/>
            <person name="Rohde M."/>
            <person name="Galperin M.Y."/>
            <person name="Jogler C."/>
        </authorList>
    </citation>
    <scope>NUCLEOTIDE SEQUENCE [LARGE SCALE GENOMIC DNA]</scope>
    <source>
        <strain evidence="1 2">Pan14r</strain>
    </source>
</reference>
<accession>A0A5C5YCH7</accession>
<sequence length="86" mass="9843">MIRSDDDPLTWVMLLDQLSEAHTHLGELIAEIERDSQIDESDAMVQLGHIYGHLNRFWHGRKITDGNMDALYTDESSSFPDDVILT</sequence>
<keyword evidence="2" id="KW-1185">Reference proteome</keyword>
<dbReference type="AlphaFoldDB" id="A0A5C5YCH7"/>
<dbReference type="Proteomes" id="UP000317238">
    <property type="component" value="Unassembled WGS sequence"/>
</dbReference>